<organism evidence="1 2">
    <name type="scientific">Phycomyces blakesleeanus (strain ATCC 8743b / DSM 1359 / FGSC 10004 / NBRC 33097 / NRRL 1555)</name>
    <dbReference type="NCBI Taxonomy" id="763407"/>
    <lineage>
        <taxon>Eukaryota</taxon>
        <taxon>Fungi</taxon>
        <taxon>Fungi incertae sedis</taxon>
        <taxon>Mucoromycota</taxon>
        <taxon>Mucoromycotina</taxon>
        <taxon>Mucoromycetes</taxon>
        <taxon>Mucorales</taxon>
        <taxon>Phycomycetaceae</taxon>
        <taxon>Phycomyces</taxon>
    </lineage>
</organism>
<dbReference type="RefSeq" id="XP_018288015.1">
    <property type="nucleotide sequence ID" value="XM_018440625.1"/>
</dbReference>
<dbReference type="OrthoDB" id="5556225at2759"/>
<accession>A0A167LAC4</accession>
<sequence>MILSKSRSSTVNVEKFVKHIKTRASVGKLLWQYQGNEIQKSKEGIGRSKIQKIYEPTRNKGLIRILKKNWITVYLIDEFKASSKFPNCEEDLETFETIINPCPYNRATFWLIRCKNSKCLAKESKRKSWNRDLAAVLNFRKILINLRNTTKHPDIFFQKTRI</sequence>
<evidence type="ECO:0000313" key="2">
    <source>
        <dbReference type="Proteomes" id="UP000077315"/>
    </source>
</evidence>
<proteinExistence type="predicted"/>
<dbReference type="VEuPathDB" id="FungiDB:PHYBLDRAFT_60301"/>
<dbReference type="AlphaFoldDB" id="A0A167LAC4"/>
<dbReference type="EMBL" id="KV440990">
    <property type="protein sequence ID" value="OAD69975.1"/>
    <property type="molecule type" value="Genomic_DNA"/>
</dbReference>
<dbReference type="Proteomes" id="UP000077315">
    <property type="component" value="Unassembled WGS sequence"/>
</dbReference>
<keyword evidence="2" id="KW-1185">Reference proteome</keyword>
<dbReference type="GeneID" id="29001531"/>
<dbReference type="InParanoid" id="A0A167LAC4"/>
<gene>
    <name evidence="1" type="ORF">PHYBLDRAFT_60301</name>
</gene>
<reference evidence="2" key="1">
    <citation type="submission" date="2015-06" db="EMBL/GenBank/DDBJ databases">
        <title>Expansion of signal transduction pathways in fungi by whole-genome duplication.</title>
        <authorList>
            <consortium name="DOE Joint Genome Institute"/>
            <person name="Corrochano L.M."/>
            <person name="Kuo A."/>
            <person name="Marcet-Houben M."/>
            <person name="Polaino S."/>
            <person name="Salamov A."/>
            <person name="Villalobos J.M."/>
            <person name="Alvarez M.I."/>
            <person name="Avalos J."/>
            <person name="Benito E.P."/>
            <person name="Benoit I."/>
            <person name="Burger G."/>
            <person name="Camino L.P."/>
            <person name="Canovas D."/>
            <person name="Cerda-Olmedo E."/>
            <person name="Cheng J.-F."/>
            <person name="Dominguez A."/>
            <person name="Elias M."/>
            <person name="Eslava A.P."/>
            <person name="Glaser F."/>
            <person name="Grimwood J."/>
            <person name="Gutierrez G."/>
            <person name="Heitman J."/>
            <person name="Henrissat B."/>
            <person name="Iturriaga E.A."/>
            <person name="Lang B.F."/>
            <person name="Lavin J.L."/>
            <person name="Lee S."/>
            <person name="Li W."/>
            <person name="Lindquist E."/>
            <person name="Lopez-Garcia S."/>
            <person name="Luque E.M."/>
            <person name="Marcos A.T."/>
            <person name="Martin J."/>
            <person name="McCluskey K."/>
            <person name="Medina H.R."/>
            <person name="Miralles-Duran A."/>
            <person name="Miyazaki A."/>
            <person name="Munoz-Torres E."/>
            <person name="Oguiza J.A."/>
            <person name="Ohm R."/>
            <person name="Olmedo M."/>
            <person name="Orejas M."/>
            <person name="Ortiz-Castellanos L."/>
            <person name="Pisabarro A.G."/>
            <person name="Rodriguez-Romero J."/>
            <person name="Ruiz-Herrera J."/>
            <person name="Ruiz-Vazquez R."/>
            <person name="Sanz C."/>
            <person name="Schackwitz W."/>
            <person name="Schmutz J."/>
            <person name="Shahriari M."/>
            <person name="Shelest E."/>
            <person name="Silva-Franco F."/>
            <person name="Soanes D."/>
            <person name="Syed K."/>
            <person name="Tagua V.G."/>
            <person name="Talbot N.J."/>
            <person name="Thon M."/>
            <person name="De vries R.P."/>
            <person name="Wiebenga A."/>
            <person name="Yadav J.S."/>
            <person name="Braun E.L."/>
            <person name="Baker S."/>
            <person name="Garre V."/>
            <person name="Horwitz B."/>
            <person name="Torres-Martinez S."/>
            <person name="Idnurm A."/>
            <person name="Herrera-Estrella A."/>
            <person name="Gabaldon T."/>
            <person name="Grigoriev I.V."/>
        </authorList>
    </citation>
    <scope>NUCLEOTIDE SEQUENCE [LARGE SCALE GENOMIC DNA]</scope>
    <source>
        <strain evidence="2">NRRL 1555(-)</strain>
    </source>
</reference>
<protein>
    <submittedName>
        <fullName evidence="1">Uncharacterized protein</fullName>
    </submittedName>
</protein>
<name>A0A167LAC4_PHYB8</name>
<evidence type="ECO:0000313" key="1">
    <source>
        <dbReference type="EMBL" id="OAD69975.1"/>
    </source>
</evidence>